<proteinExistence type="predicted"/>
<dbReference type="EMBL" id="JBHTKB010000001">
    <property type="protein sequence ID" value="MFD0913704.1"/>
    <property type="molecule type" value="Genomic_DNA"/>
</dbReference>
<evidence type="ECO:0000256" key="1">
    <source>
        <dbReference type="SAM" id="SignalP"/>
    </source>
</evidence>
<organism evidence="2 3">
    <name type="scientific">Methylophilus luteus</name>
    <dbReference type="NCBI Taxonomy" id="640108"/>
    <lineage>
        <taxon>Bacteria</taxon>
        <taxon>Pseudomonadati</taxon>
        <taxon>Pseudomonadota</taxon>
        <taxon>Betaproteobacteria</taxon>
        <taxon>Nitrosomonadales</taxon>
        <taxon>Methylophilaceae</taxon>
        <taxon>Methylophilus</taxon>
    </lineage>
</organism>
<evidence type="ECO:0000313" key="3">
    <source>
        <dbReference type="Proteomes" id="UP001597128"/>
    </source>
</evidence>
<keyword evidence="3" id="KW-1185">Reference proteome</keyword>
<accession>A0ABW3F5I6</accession>
<reference evidence="3" key="1">
    <citation type="journal article" date="2019" name="Int. J. Syst. Evol. Microbiol.">
        <title>The Global Catalogue of Microorganisms (GCM) 10K type strain sequencing project: providing services to taxonomists for standard genome sequencing and annotation.</title>
        <authorList>
            <consortium name="The Broad Institute Genomics Platform"/>
            <consortium name="The Broad Institute Genome Sequencing Center for Infectious Disease"/>
            <person name="Wu L."/>
            <person name="Ma J."/>
        </authorList>
    </citation>
    <scope>NUCLEOTIDE SEQUENCE [LARGE SCALE GENOMIC DNA]</scope>
    <source>
        <strain evidence="3">CCUG 58412</strain>
    </source>
</reference>
<dbReference type="Proteomes" id="UP001597128">
    <property type="component" value="Unassembled WGS sequence"/>
</dbReference>
<dbReference type="Pfam" id="PF09694">
    <property type="entry name" value="Gcw_chp"/>
    <property type="match status" value="1"/>
</dbReference>
<feature type="signal peptide" evidence="1">
    <location>
        <begin position="1"/>
        <end position="22"/>
    </location>
</feature>
<keyword evidence="1" id="KW-0732">Signal</keyword>
<dbReference type="RefSeq" id="WP_379057079.1">
    <property type="nucleotide sequence ID" value="NZ_JBHTKB010000001.1"/>
</dbReference>
<evidence type="ECO:0000313" key="2">
    <source>
        <dbReference type="EMBL" id="MFD0913704.1"/>
    </source>
</evidence>
<protein>
    <submittedName>
        <fullName evidence="2">TorF family putative porin</fullName>
    </submittedName>
</protein>
<dbReference type="NCBIfam" id="TIGR02001">
    <property type="entry name" value="gcw_chp"/>
    <property type="match status" value="1"/>
</dbReference>
<feature type="chain" id="PRO_5046086607" evidence="1">
    <location>
        <begin position="23"/>
        <end position="294"/>
    </location>
</feature>
<name>A0ABW3F5I6_9PROT</name>
<dbReference type="InterPro" id="IPR010239">
    <property type="entry name" value="CHP02001"/>
</dbReference>
<sequence>MRTSIVLTLAAVTATAVPAAQAEEKSAWSLSRNLSFVSDYYARGISQSWHKPAVQAGLDVTHDSGFYAGLWGSSISPQTYVDSTTEIDIYAGYNGSFSNIEKLGWSAGLTGYLYPGGNWDKCKACTRSDGVSAVSSQRFDTYEANAALSYDWISAKASVTLTDWFGANRSTGFDSGTNGTTYLEVNASYPLPFYDLMLIAHVGRLNVAGRVTPGAYGTYNAGRGDPDNTDYKIGLSKKLAFANIEGMNLGIYYVGADDTGYWSSRGFGGSSFNGGSTSKDLTDNRWVITLSSAF</sequence>
<comment type="caution">
    <text evidence="2">The sequence shown here is derived from an EMBL/GenBank/DDBJ whole genome shotgun (WGS) entry which is preliminary data.</text>
</comment>
<gene>
    <name evidence="2" type="ORF">ACFQ1Z_09130</name>
</gene>